<evidence type="ECO:0000313" key="2">
    <source>
        <dbReference type="Proteomes" id="UP001055167"/>
    </source>
</evidence>
<dbReference type="Proteomes" id="UP001055167">
    <property type="component" value="Unassembled WGS sequence"/>
</dbReference>
<evidence type="ECO:0000313" key="1">
    <source>
        <dbReference type="EMBL" id="GJD49210.1"/>
    </source>
</evidence>
<accession>A0ABQ4QWU6</accession>
<dbReference type="EMBL" id="BPQH01000005">
    <property type="protein sequence ID" value="GJD49210.1"/>
    <property type="molecule type" value="Genomic_DNA"/>
</dbReference>
<reference evidence="1" key="2">
    <citation type="submission" date="2021-08" db="EMBL/GenBank/DDBJ databases">
        <authorList>
            <person name="Tani A."/>
            <person name="Ola A."/>
            <person name="Ogura Y."/>
            <person name="Katsura K."/>
            <person name="Hayashi T."/>
        </authorList>
    </citation>
    <scope>NUCLEOTIDE SEQUENCE</scope>
    <source>
        <strain evidence="1">KCTC 52305</strain>
    </source>
</reference>
<keyword evidence="2" id="KW-1185">Reference proteome</keyword>
<organism evidence="1 2">
    <name type="scientific">Methylobacterium crusticola</name>
    <dbReference type="NCBI Taxonomy" id="1697972"/>
    <lineage>
        <taxon>Bacteria</taxon>
        <taxon>Pseudomonadati</taxon>
        <taxon>Pseudomonadota</taxon>
        <taxon>Alphaproteobacteria</taxon>
        <taxon>Hyphomicrobiales</taxon>
        <taxon>Methylobacteriaceae</taxon>
        <taxon>Methylobacterium</taxon>
    </lineage>
</organism>
<comment type="caution">
    <text evidence="1">The sequence shown here is derived from an EMBL/GenBank/DDBJ whole genome shotgun (WGS) entry which is preliminary data.</text>
</comment>
<dbReference type="RefSeq" id="WP_128560763.1">
    <property type="nucleotide sequence ID" value="NZ_BPQH01000005.1"/>
</dbReference>
<proteinExistence type="predicted"/>
<protein>
    <submittedName>
        <fullName evidence="1">Uncharacterized protein</fullName>
    </submittedName>
</protein>
<name>A0ABQ4QWU6_9HYPH</name>
<reference evidence="1" key="1">
    <citation type="journal article" date="2021" name="Front. Microbiol.">
        <title>Comprehensive Comparative Genomics and Phenotyping of Methylobacterium Species.</title>
        <authorList>
            <person name="Alessa O."/>
            <person name="Ogura Y."/>
            <person name="Fujitani Y."/>
            <person name="Takami H."/>
            <person name="Hayashi T."/>
            <person name="Sahin N."/>
            <person name="Tani A."/>
        </authorList>
    </citation>
    <scope>NUCLEOTIDE SEQUENCE</scope>
    <source>
        <strain evidence="1">KCTC 52305</strain>
    </source>
</reference>
<sequence>MATKDGPTETYFRAEDIVVFRRAAKLFGVYIAVRRTNPRSLPYIGKPGYAPKLIDCKAKTAEENVNINGRAYTTAGLVVDCDVLRDYLPIVFGRDKVESAIKEWRAFAHGSGENGASHYRPPKLAPKSLYDGRGRPLRTICPEYTYFTQMDPGHVHYGCVRHSPTTLATGGSYVHADYDLYAVVPAGRTENVFVRERRLGEPHSRSPQQMDVQNYVTSHIPGMVCHGEQDTFKTDLDDALDVFYPDGATIRPAVGRHAIETLYATVFEGRRMVAGGADPGAAAGAARPGWQRA</sequence>
<gene>
    <name evidence="1" type="ORF">OPKNFCMD_1940</name>
</gene>